<feature type="region of interest" description="Disordered" evidence="1">
    <location>
        <begin position="1090"/>
        <end position="1121"/>
    </location>
</feature>
<dbReference type="Gene3D" id="3.30.460.10">
    <property type="entry name" value="Beta Polymerase, domain 2"/>
    <property type="match status" value="1"/>
</dbReference>
<comment type="caution">
    <text evidence="3">The sequence shown here is derived from an EMBL/GenBank/DDBJ whole genome shotgun (WGS) entry which is preliminary data.</text>
</comment>
<feature type="compositionally biased region" description="Low complexity" evidence="1">
    <location>
        <begin position="867"/>
        <end position="876"/>
    </location>
</feature>
<feature type="compositionally biased region" description="Polar residues" evidence="1">
    <location>
        <begin position="1358"/>
        <end position="1370"/>
    </location>
</feature>
<feature type="compositionally biased region" description="Low complexity" evidence="1">
    <location>
        <begin position="804"/>
        <end position="813"/>
    </location>
</feature>
<dbReference type="InterPro" id="IPR045862">
    <property type="entry name" value="Trf4-like"/>
</dbReference>
<proteinExistence type="predicted"/>
<feature type="compositionally biased region" description="Polar residues" evidence="1">
    <location>
        <begin position="1497"/>
        <end position="1511"/>
    </location>
</feature>
<feature type="compositionally biased region" description="Basic and acidic residues" evidence="1">
    <location>
        <begin position="525"/>
        <end position="553"/>
    </location>
</feature>
<feature type="region of interest" description="Disordered" evidence="1">
    <location>
        <begin position="299"/>
        <end position="326"/>
    </location>
</feature>
<feature type="region of interest" description="Disordered" evidence="1">
    <location>
        <begin position="432"/>
        <end position="784"/>
    </location>
</feature>
<feature type="compositionally biased region" description="Low complexity" evidence="1">
    <location>
        <begin position="662"/>
        <end position="673"/>
    </location>
</feature>
<gene>
    <name evidence="3" type="ORF">SEMRO_294_G110240.1</name>
</gene>
<evidence type="ECO:0000313" key="4">
    <source>
        <dbReference type="Proteomes" id="UP001153069"/>
    </source>
</evidence>
<name>A0A9N8HCB1_9STRA</name>
<feature type="compositionally biased region" description="Polar residues" evidence="1">
    <location>
        <begin position="1339"/>
        <end position="1350"/>
    </location>
</feature>
<dbReference type="SUPFAM" id="SSF81301">
    <property type="entry name" value="Nucleotidyltransferase"/>
    <property type="match status" value="1"/>
</dbReference>
<feature type="region of interest" description="Disordered" evidence="1">
    <location>
        <begin position="1"/>
        <end position="47"/>
    </location>
</feature>
<dbReference type="InterPro" id="IPR043519">
    <property type="entry name" value="NT_sf"/>
</dbReference>
<evidence type="ECO:0000256" key="1">
    <source>
        <dbReference type="SAM" id="MobiDB-lite"/>
    </source>
</evidence>
<dbReference type="OrthoDB" id="273917at2759"/>
<feature type="compositionally biased region" description="Polar residues" evidence="1">
    <location>
        <begin position="436"/>
        <end position="463"/>
    </location>
</feature>
<feature type="compositionally biased region" description="Basic residues" evidence="1">
    <location>
        <begin position="480"/>
        <end position="495"/>
    </location>
</feature>
<feature type="compositionally biased region" description="Basic and acidic residues" evidence="1">
    <location>
        <begin position="919"/>
        <end position="933"/>
    </location>
</feature>
<dbReference type="GO" id="GO:0031123">
    <property type="term" value="P:RNA 3'-end processing"/>
    <property type="evidence" value="ECO:0007669"/>
    <property type="project" value="TreeGrafter"/>
</dbReference>
<feature type="compositionally biased region" description="Low complexity" evidence="1">
    <location>
        <begin position="464"/>
        <end position="479"/>
    </location>
</feature>
<feature type="compositionally biased region" description="Polar residues" evidence="1">
    <location>
        <begin position="896"/>
        <end position="908"/>
    </location>
</feature>
<feature type="compositionally biased region" description="Low complexity" evidence="1">
    <location>
        <begin position="1524"/>
        <end position="1536"/>
    </location>
</feature>
<dbReference type="GO" id="GO:0005730">
    <property type="term" value="C:nucleolus"/>
    <property type="evidence" value="ECO:0007669"/>
    <property type="project" value="TreeGrafter"/>
</dbReference>
<accession>A0A9N8HCB1</accession>
<feature type="compositionally biased region" description="Low complexity" evidence="1">
    <location>
        <begin position="501"/>
        <end position="524"/>
    </location>
</feature>
<feature type="compositionally biased region" description="Low complexity" evidence="1">
    <location>
        <begin position="303"/>
        <end position="322"/>
    </location>
</feature>
<feature type="compositionally biased region" description="Polar residues" evidence="1">
    <location>
        <begin position="1632"/>
        <end position="1647"/>
    </location>
</feature>
<feature type="domain" description="Poly(A) RNA polymerase mitochondrial-like central palm" evidence="2">
    <location>
        <begin position="1032"/>
        <end position="1171"/>
    </location>
</feature>
<feature type="compositionally biased region" description="Low complexity" evidence="1">
    <location>
        <begin position="1435"/>
        <end position="1464"/>
    </location>
</feature>
<dbReference type="GO" id="GO:0043634">
    <property type="term" value="P:polyadenylation-dependent ncRNA catabolic process"/>
    <property type="evidence" value="ECO:0007669"/>
    <property type="project" value="TreeGrafter"/>
</dbReference>
<dbReference type="PANTHER" id="PTHR23092">
    <property type="entry name" value="POLY(A) RNA POLYMERASE"/>
    <property type="match status" value="1"/>
</dbReference>
<dbReference type="Gene3D" id="1.10.1410.10">
    <property type="match status" value="2"/>
</dbReference>
<keyword evidence="4" id="KW-1185">Reference proteome</keyword>
<sequence>MSVDEKEWTETLSHYGKDSAAAAADNEKESTAGSATTATATSGLPSAEEALVGNNADDNIDNHNKEEVEVVVVPKDSAAAAAHDVKAAAASASEAEVFRIGGDAKKMNETALVKAAPKATTTSTALSSSTDGTVVDNTNNTTDALRAGGKIEANVKEWGVVTLEVQEIVGNVCVVFPSAITFPAEARMEPVTGHVPYVTLHPSFMKKKGAGNAAKALDNIFKTVSSSSSGYLLSNDFLAEEMVDEKIDAVEKMCLGRLRALLHHAADNKAQVLLFLILLVRIEVAIYLAFRKTMQFHHKRDNNNNNNNNNSSNNAGNNNHNSPDWTPGRLDCDKLEALVAQLENLSKLAQTLDKSKLNSIMSPMISTGHCSLGGNRTKGSDAKVPQNLLLTPLPALVRIFSTAEASSKQTFKAWDNAWTNSLRRFSDYAKSYPVTKDTTPNKSSPPGSEPKTPNNNENTDWMDTTTATPSPTATAGSNSKNKKKRRNKPRKRGRKNSTNGNNGADDVAATTTNNNSTNSIADAATPDKDATTTEGKGAKHGAEEAPVKQEAPKKKGGNHHPPKENKNAKGPAAQSKKASKETPPAESRTSVASTAGAVSTETNAKGADAKKANSNSPDAKKLPLSVSAEETTSTRTESTKHHDELEAESANKRTSKGKGDLSGSRVQQGVVVVALSTGKGAKPASAESEPEGTKKPASATANAAASEDHNDDEWETVVVGKGRGNRKKTGRSPAAATHSPSANAAAPQNHQNQNHNSGGGGPKKSKSRRTKESRRRVANGKMVREILSSVLDAVDEEVKKRKQQQQARVVKNVGGNKAPPSAWKEPNKKLPAVSNKKDAMRDVVAGEANKSPPTSAKSESGSEARNAGQQGAGQKAPGSARTAQKSVSASPAKGTKGQTAGADQNTAPTIPETVSAVSDPRRRAPNKDIDITRSDSSSTGTDDNRKPDQAAVPVKKNASPAPPLPTLLSPGNVNSASSSVASSLEAPHASHGRHHTSTSNEADVGYHLLDVCDRLTRDMHMFMAHRAAALSARRRERGALLAALQDSVSAIWTGHSHVELYGSCATLLDLPSSDLDVVVCGLDHMEAAMNNQASPQRTSSFSSENMSPDKMPHDHQQLGHRHSHPQYVPMHLNADRVMRLAAELELQPWAAHVKAIPTASVPVVKVLADPSRLPGATPHSAVDGEEWMMQQARDPNGAPVAMASSGEAPQTNGPHFEAPMSTPVWRGADVINGLLKLDITFEGPEHGGIGSTEFSARVIQNVCEETGLAAESTAFVQVVLVVKELLAQRRLNEPFSGGLSSYALLLLVLAVLCERKVISEELERVERQRRVVAAGGGNSELTGTPNNQMKQAEKVSPQPDQSQAKPQQKQGGPAAVDSKATADMTVSGVATAKNNTGGNSSPKPQQHSNQNAKQQKQPKHPHQNSAAQPQEKRAQTGNQQRGGKNQKGTQPNAGRGAADSSSSAEKPAKTPGNSWASIAMGKKNKAGANSAAAGKNHNSQQKKSPQPNKPSSFADAVARNAGSPPVKTTPPTATPLQTPPASQPQPKQGNEAPNKGANANYQGKKAKQKQNQNQSPPAEGENQTTKTVPQKTTKKSTESVATAKQQNRDESSKETITDEPERKIEADEKTSKFNNYSSEPVESPAISSNQSVFPQGFNDVIEVLCSGETTPGKLLMHVLLFYGQHFDAHATAIDISGKHHREIATQCPPYTHLSPYIQRRSAGNIDPVTGMLTVDPIVVYDPLEGAENNNVARRCFLWSSVKWTFAQSYMTLSSAVERNTTPPGTPSTGTKNEAKGAGRTTDNNARQSTNNNAVEGAAWNGPYNPTDKENFFDPSSPLLELLLSFK</sequence>
<feature type="compositionally biased region" description="Low complexity" evidence="1">
    <location>
        <begin position="1554"/>
        <end position="1574"/>
    </location>
</feature>
<feature type="compositionally biased region" description="Basic and acidic residues" evidence="1">
    <location>
        <begin position="1606"/>
        <end position="1631"/>
    </location>
</feature>
<dbReference type="PANTHER" id="PTHR23092:SF15">
    <property type="entry name" value="INACTIVE NON-CANONICAL POLY(A) RNA POLYMERASE PROTEIN TRF4-2-RELATED"/>
    <property type="match status" value="1"/>
</dbReference>
<feature type="compositionally biased region" description="Low complexity" evidence="1">
    <location>
        <begin position="627"/>
        <end position="636"/>
    </location>
</feature>
<feature type="compositionally biased region" description="Polar residues" evidence="1">
    <location>
        <begin position="1392"/>
        <end position="1408"/>
    </location>
</feature>
<feature type="compositionally biased region" description="Polar residues" evidence="1">
    <location>
        <begin position="587"/>
        <end position="603"/>
    </location>
</feature>
<protein>
    <submittedName>
        <fullName evidence="3">Nucleotidyltransferase domain</fullName>
    </submittedName>
</protein>
<evidence type="ECO:0000259" key="2">
    <source>
        <dbReference type="Pfam" id="PF22600"/>
    </source>
</evidence>
<feature type="compositionally biased region" description="Polar residues" evidence="1">
    <location>
        <begin position="851"/>
        <end position="863"/>
    </location>
</feature>
<dbReference type="GO" id="GO:0031499">
    <property type="term" value="C:TRAMP complex"/>
    <property type="evidence" value="ECO:0007669"/>
    <property type="project" value="TreeGrafter"/>
</dbReference>
<feature type="region of interest" description="Disordered" evidence="1">
    <location>
        <begin position="1336"/>
        <end position="1647"/>
    </location>
</feature>
<dbReference type="GO" id="GO:1990817">
    <property type="term" value="F:poly(A) RNA polymerase activity"/>
    <property type="evidence" value="ECO:0007669"/>
    <property type="project" value="InterPro"/>
</dbReference>
<dbReference type="EMBL" id="CAICTM010000293">
    <property type="protein sequence ID" value="CAB9507145.1"/>
    <property type="molecule type" value="Genomic_DNA"/>
</dbReference>
<feature type="compositionally biased region" description="Low complexity" evidence="1">
    <location>
        <begin position="1486"/>
        <end position="1496"/>
    </location>
</feature>
<dbReference type="Proteomes" id="UP001153069">
    <property type="component" value="Unassembled WGS sequence"/>
</dbReference>
<feature type="compositionally biased region" description="Low complexity" evidence="1">
    <location>
        <begin position="966"/>
        <end position="983"/>
    </location>
</feature>
<feature type="compositionally biased region" description="Polar residues" evidence="1">
    <location>
        <begin position="1800"/>
        <end position="1813"/>
    </location>
</feature>
<feature type="compositionally biased region" description="Low complexity" evidence="1">
    <location>
        <begin position="31"/>
        <end position="43"/>
    </location>
</feature>
<dbReference type="InterPro" id="IPR054708">
    <property type="entry name" value="MTPAP-like_central"/>
</dbReference>
<feature type="compositionally biased region" description="Low complexity" evidence="1">
    <location>
        <begin position="731"/>
        <end position="756"/>
    </location>
</feature>
<feature type="region of interest" description="Disordered" evidence="1">
    <location>
        <begin position="1776"/>
        <end position="1831"/>
    </location>
</feature>
<feature type="region of interest" description="Disordered" evidence="1">
    <location>
        <begin position="796"/>
        <end position="1000"/>
    </location>
</feature>
<organism evidence="3 4">
    <name type="scientific">Seminavis robusta</name>
    <dbReference type="NCBI Taxonomy" id="568900"/>
    <lineage>
        <taxon>Eukaryota</taxon>
        <taxon>Sar</taxon>
        <taxon>Stramenopiles</taxon>
        <taxon>Ochrophyta</taxon>
        <taxon>Bacillariophyta</taxon>
        <taxon>Bacillariophyceae</taxon>
        <taxon>Bacillariophycidae</taxon>
        <taxon>Naviculales</taxon>
        <taxon>Naviculaceae</taxon>
        <taxon>Seminavis</taxon>
    </lineage>
</organism>
<dbReference type="SUPFAM" id="SSF81631">
    <property type="entry name" value="PAP/OAS1 substrate-binding domain"/>
    <property type="match status" value="1"/>
</dbReference>
<feature type="compositionally biased region" description="Basic residues" evidence="1">
    <location>
        <begin position="763"/>
        <end position="778"/>
    </location>
</feature>
<feature type="compositionally biased region" description="Polar residues" evidence="1">
    <location>
        <begin position="1090"/>
        <end position="1106"/>
    </location>
</feature>
<feature type="compositionally biased region" description="Low complexity" evidence="1">
    <location>
        <begin position="1780"/>
        <end position="1790"/>
    </location>
</feature>
<reference evidence="3" key="1">
    <citation type="submission" date="2020-06" db="EMBL/GenBank/DDBJ databases">
        <authorList>
            <consortium name="Plant Systems Biology data submission"/>
        </authorList>
    </citation>
    <scope>NUCLEOTIDE SEQUENCE</scope>
    <source>
        <strain evidence="3">D6</strain>
    </source>
</reference>
<feature type="region of interest" description="Disordered" evidence="1">
    <location>
        <begin position="1195"/>
        <end position="1216"/>
    </location>
</feature>
<dbReference type="GO" id="GO:0003729">
    <property type="term" value="F:mRNA binding"/>
    <property type="evidence" value="ECO:0007669"/>
    <property type="project" value="TreeGrafter"/>
</dbReference>
<dbReference type="Pfam" id="PF22600">
    <property type="entry name" value="MTPAP-like_central"/>
    <property type="match status" value="1"/>
</dbReference>
<evidence type="ECO:0000313" key="3">
    <source>
        <dbReference type="EMBL" id="CAB9507145.1"/>
    </source>
</evidence>